<evidence type="ECO:0000256" key="2">
    <source>
        <dbReference type="ARBA" id="ARBA00022574"/>
    </source>
</evidence>
<keyword evidence="2 6" id="KW-0853">WD repeat</keyword>
<feature type="compositionally biased region" description="Polar residues" evidence="7">
    <location>
        <begin position="445"/>
        <end position="458"/>
    </location>
</feature>
<protein>
    <submittedName>
        <fullName evidence="8">Polycomb protein eed-B-like protein</fullName>
    </submittedName>
</protein>
<evidence type="ECO:0000256" key="6">
    <source>
        <dbReference type="PROSITE-ProRule" id="PRU00221"/>
    </source>
</evidence>
<evidence type="ECO:0000313" key="8">
    <source>
        <dbReference type="EMBL" id="KFH44549.1"/>
    </source>
</evidence>
<comment type="similarity">
    <text evidence="1">Belongs to the WD repeat ESC family.</text>
</comment>
<evidence type="ECO:0000256" key="5">
    <source>
        <dbReference type="ARBA" id="ARBA00023163"/>
    </source>
</evidence>
<feature type="region of interest" description="Disordered" evidence="7">
    <location>
        <begin position="442"/>
        <end position="462"/>
    </location>
</feature>
<sequence>MKHRRFTGEGAFELPESAVTWSLQDDWTLLDNGDTVSGNTRSCVSHRKRHRAKGRKPIIEFFAVKFCPYQPLNADPVFAAVSKKHVVVCKLSSASQRGDIFKTIRLIRDDDVGLTSLSRPMKGLSISHLFTHQPNATNCCCTWTRASETGVPYLCVGGVDGIVKIYDLVNGTLAGGINDLTTCPSDPSIIASSSDDTTVRIWSLDPAHEEQPCLCILAGEGHIAEILSASFHDNGRYVVSGGHDHRINLTDLNQWTLPDFPKGHIDSPFQVHYPHFSTSAVHGGIVDCVAFYGDQILSKANRDNVIILWQILGFSSDDPPPPHDIAPLPHIPQPNDYGASQFTRSAFVPTVSPQCPLQYDRRLQFHTPKCDEYFFLRFELHFQPNQHPILTFCNRTGEILFWDLERVKAYDDLMGTLRDPDRDRSKPVRLPNWLGRLRPGVNGKSRVTSVSRGSQGSRTPEVEDRRDVYDIADLNPKDVAEWDSKYKARDRDHALEPHHKIEVRSKGRIPFLGRQVAWSPGGEWCAVAGSGNVVHMLRRWGEA</sequence>
<feature type="repeat" description="WD" evidence="6">
    <location>
        <begin position="219"/>
        <end position="253"/>
    </location>
</feature>
<dbReference type="STRING" id="857340.A0A086T5B7"/>
<dbReference type="SUPFAM" id="SSF50978">
    <property type="entry name" value="WD40 repeat-like"/>
    <property type="match status" value="1"/>
</dbReference>
<keyword evidence="4" id="KW-0805">Transcription regulation</keyword>
<dbReference type="InterPro" id="IPR015943">
    <property type="entry name" value="WD40/YVTN_repeat-like_dom_sf"/>
</dbReference>
<comment type="caution">
    <text evidence="8">The sequence shown here is derived from an EMBL/GenBank/DDBJ whole genome shotgun (WGS) entry which is preliminary data.</text>
</comment>
<evidence type="ECO:0000313" key="9">
    <source>
        <dbReference type="Proteomes" id="UP000029964"/>
    </source>
</evidence>
<dbReference type="InterPro" id="IPR051243">
    <property type="entry name" value="PcG_WD-repeat"/>
</dbReference>
<name>A0A086T5B7_HAPC1</name>
<keyword evidence="9" id="KW-1185">Reference proteome</keyword>
<dbReference type="OrthoDB" id="7318948at2759"/>
<accession>A0A086T5B7</accession>
<proteinExistence type="inferred from homology"/>
<dbReference type="EMBL" id="JPKY01000046">
    <property type="protein sequence ID" value="KFH44549.1"/>
    <property type="molecule type" value="Genomic_DNA"/>
</dbReference>
<evidence type="ECO:0000256" key="1">
    <source>
        <dbReference type="ARBA" id="ARBA00008075"/>
    </source>
</evidence>
<organism evidence="8 9">
    <name type="scientific">Hapsidospora chrysogenum (strain ATCC 11550 / CBS 779.69 / DSM 880 / IAM 14645 / JCM 23072 / IMI 49137)</name>
    <name type="common">Acremonium chrysogenum</name>
    <dbReference type="NCBI Taxonomy" id="857340"/>
    <lineage>
        <taxon>Eukaryota</taxon>
        <taxon>Fungi</taxon>
        <taxon>Dikarya</taxon>
        <taxon>Ascomycota</taxon>
        <taxon>Pezizomycotina</taxon>
        <taxon>Sordariomycetes</taxon>
        <taxon>Hypocreomycetidae</taxon>
        <taxon>Hypocreales</taxon>
        <taxon>Bionectriaceae</taxon>
        <taxon>Hapsidospora</taxon>
    </lineage>
</organism>
<dbReference type="Proteomes" id="UP000029964">
    <property type="component" value="Unassembled WGS sequence"/>
</dbReference>
<evidence type="ECO:0000256" key="7">
    <source>
        <dbReference type="SAM" id="MobiDB-lite"/>
    </source>
</evidence>
<dbReference type="Gene3D" id="2.130.10.10">
    <property type="entry name" value="YVTN repeat-like/Quinoprotein amine dehydrogenase"/>
    <property type="match status" value="1"/>
</dbReference>
<dbReference type="HOGENOM" id="CLU_025586_0_0_1"/>
<reference evidence="9" key="1">
    <citation type="journal article" date="2014" name="Genome Announc.">
        <title>Genome sequence and annotation of Acremonium chrysogenum, producer of the beta-lactam antibiotic cephalosporin C.</title>
        <authorList>
            <person name="Terfehr D."/>
            <person name="Dahlmann T.A."/>
            <person name="Specht T."/>
            <person name="Zadra I."/>
            <person name="Kuernsteiner H."/>
            <person name="Kueck U."/>
        </authorList>
    </citation>
    <scope>NUCLEOTIDE SEQUENCE [LARGE SCALE GENOMIC DNA]</scope>
    <source>
        <strain evidence="9">ATCC 11550 / CBS 779.69 / DSM 880 / IAM 14645 / JCM 23072 / IMI 49137</strain>
    </source>
</reference>
<evidence type="ECO:0000256" key="4">
    <source>
        <dbReference type="ARBA" id="ARBA00023015"/>
    </source>
</evidence>
<dbReference type="PANTHER" id="PTHR10253">
    <property type="entry name" value="POLYCOMB PROTEIN"/>
    <property type="match status" value="1"/>
</dbReference>
<dbReference type="SMART" id="SM00320">
    <property type="entry name" value="WD40"/>
    <property type="match status" value="5"/>
</dbReference>
<gene>
    <name evidence="8" type="ORF">ACRE_046690</name>
</gene>
<evidence type="ECO:0000256" key="3">
    <source>
        <dbReference type="ARBA" id="ARBA00022737"/>
    </source>
</evidence>
<dbReference type="InterPro" id="IPR001680">
    <property type="entry name" value="WD40_rpt"/>
</dbReference>
<dbReference type="AlphaFoldDB" id="A0A086T5B7"/>
<dbReference type="PROSITE" id="PS50082">
    <property type="entry name" value="WD_REPEATS_2"/>
    <property type="match status" value="1"/>
</dbReference>
<dbReference type="InterPro" id="IPR036322">
    <property type="entry name" value="WD40_repeat_dom_sf"/>
</dbReference>
<keyword evidence="3" id="KW-0677">Repeat</keyword>
<keyword evidence="5" id="KW-0804">Transcription</keyword>
<dbReference type="Pfam" id="PF00400">
    <property type="entry name" value="WD40"/>
    <property type="match status" value="2"/>
</dbReference>